<dbReference type="AlphaFoldDB" id="A0A1I3MMX6"/>
<evidence type="ECO:0000256" key="2">
    <source>
        <dbReference type="ARBA" id="ARBA00022679"/>
    </source>
</evidence>
<dbReference type="InterPro" id="IPR025714">
    <property type="entry name" value="Methyltranfer_dom"/>
</dbReference>
<dbReference type="Gene3D" id="3.40.50.150">
    <property type="entry name" value="Vaccinia Virus protein VP39"/>
    <property type="match status" value="1"/>
</dbReference>
<evidence type="ECO:0000313" key="5">
    <source>
        <dbReference type="EMBL" id="SFI98333.1"/>
    </source>
</evidence>
<dbReference type="SUPFAM" id="SSF53335">
    <property type="entry name" value="S-adenosyl-L-methionine-dependent methyltransferases"/>
    <property type="match status" value="1"/>
</dbReference>
<gene>
    <name evidence="5" type="ORF">SAMN05421753_11455</name>
</gene>
<evidence type="ECO:0000259" key="4">
    <source>
        <dbReference type="Pfam" id="PF13847"/>
    </source>
</evidence>
<dbReference type="InterPro" id="IPR029063">
    <property type="entry name" value="SAM-dependent_MTases_sf"/>
</dbReference>
<evidence type="ECO:0000256" key="1">
    <source>
        <dbReference type="ARBA" id="ARBA00022603"/>
    </source>
</evidence>
<evidence type="ECO:0000313" key="6">
    <source>
        <dbReference type="Proteomes" id="UP000199518"/>
    </source>
</evidence>
<dbReference type="STRING" id="1576369.SAMN05421753_11455"/>
<protein>
    <submittedName>
        <fullName evidence="5">Methyltransferase domain-containing protein</fullName>
    </submittedName>
</protein>
<keyword evidence="1 5" id="KW-0489">Methyltransferase</keyword>
<keyword evidence="2 5" id="KW-0808">Transferase</keyword>
<sequence length="223" mass="24889">MDDVALADPVHRRALLGLKRLNAVCRSDAALWTVLKELAPPSTKATLRVLDIACGGGDNICRLALRARRAGLNVELHGIDRSDTAIQVSRELAKTHNLENVNFFPLDVDESPLPDDYDVVMCSLFLHHLDESRVVGLLKRMAAAARKRVVVSDLQRTTIGYCLAWLGCHLLSRSYIVHQDGPQSVVAAFSRREILRLADQAGLSSARIFSHWPQRFLLQWDHP</sequence>
<name>A0A1I3MMX6_9PLAN</name>
<dbReference type="EMBL" id="FOQD01000014">
    <property type="protein sequence ID" value="SFI98333.1"/>
    <property type="molecule type" value="Genomic_DNA"/>
</dbReference>
<keyword evidence="3" id="KW-0949">S-adenosyl-L-methionine</keyword>
<dbReference type="GO" id="GO:0032259">
    <property type="term" value="P:methylation"/>
    <property type="evidence" value="ECO:0007669"/>
    <property type="project" value="UniProtKB-KW"/>
</dbReference>
<dbReference type="GO" id="GO:0008168">
    <property type="term" value="F:methyltransferase activity"/>
    <property type="evidence" value="ECO:0007669"/>
    <property type="project" value="UniProtKB-KW"/>
</dbReference>
<dbReference type="RefSeq" id="WP_175517635.1">
    <property type="nucleotide sequence ID" value="NZ_FOQD01000014.1"/>
</dbReference>
<feature type="domain" description="Methyltransferase" evidence="4">
    <location>
        <begin position="45"/>
        <end position="131"/>
    </location>
</feature>
<organism evidence="5 6">
    <name type="scientific">Planctomicrobium piriforme</name>
    <dbReference type="NCBI Taxonomy" id="1576369"/>
    <lineage>
        <taxon>Bacteria</taxon>
        <taxon>Pseudomonadati</taxon>
        <taxon>Planctomycetota</taxon>
        <taxon>Planctomycetia</taxon>
        <taxon>Planctomycetales</taxon>
        <taxon>Planctomycetaceae</taxon>
        <taxon>Planctomicrobium</taxon>
    </lineage>
</organism>
<dbReference type="CDD" id="cd02440">
    <property type="entry name" value="AdoMet_MTases"/>
    <property type="match status" value="1"/>
</dbReference>
<dbReference type="PANTHER" id="PTHR43464">
    <property type="entry name" value="METHYLTRANSFERASE"/>
    <property type="match status" value="1"/>
</dbReference>
<accession>A0A1I3MMX6</accession>
<dbReference type="Proteomes" id="UP000199518">
    <property type="component" value="Unassembled WGS sequence"/>
</dbReference>
<proteinExistence type="predicted"/>
<evidence type="ECO:0000256" key="3">
    <source>
        <dbReference type="ARBA" id="ARBA00022691"/>
    </source>
</evidence>
<dbReference type="Pfam" id="PF13847">
    <property type="entry name" value="Methyltransf_31"/>
    <property type="match status" value="1"/>
</dbReference>
<dbReference type="PANTHER" id="PTHR43464:SF19">
    <property type="entry name" value="UBIQUINONE BIOSYNTHESIS O-METHYLTRANSFERASE, MITOCHONDRIAL"/>
    <property type="match status" value="1"/>
</dbReference>
<reference evidence="6" key="1">
    <citation type="submission" date="2016-10" db="EMBL/GenBank/DDBJ databases">
        <authorList>
            <person name="Varghese N."/>
            <person name="Submissions S."/>
        </authorList>
    </citation>
    <scope>NUCLEOTIDE SEQUENCE [LARGE SCALE GENOMIC DNA]</scope>
    <source>
        <strain evidence="6">DSM 26348</strain>
    </source>
</reference>
<keyword evidence="6" id="KW-1185">Reference proteome</keyword>